<dbReference type="AlphaFoldDB" id="A0A314ZKH8"/>
<protein>
    <submittedName>
        <fullName evidence="2">Patellin-4-like</fullName>
    </submittedName>
</protein>
<reference evidence="2 3" key="1">
    <citation type="submission" date="2018-02" db="EMBL/GenBank/DDBJ databases">
        <title>Draft genome of wild Prunus yedoensis var. nudiflora.</title>
        <authorList>
            <person name="Baek S."/>
            <person name="Kim J.-H."/>
            <person name="Choi K."/>
            <person name="Kim G.-B."/>
            <person name="Cho A."/>
            <person name="Jang H."/>
            <person name="Shin C.-H."/>
            <person name="Yu H.-J."/>
            <person name="Mun J.-H."/>
        </authorList>
    </citation>
    <scope>NUCLEOTIDE SEQUENCE [LARGE SCALE GENOMIC DNA]</scope>
    <source>
        <strain evidence="3">cv. Jeju island</strain>
        <tissue evidence="2">Leaf</tissue>
    </source>
</reference>
<dbReference type="Proteomes" id="UP000250321">
    <property type="component" value="Unassembled WGS sequence"/>
</dbReference>
<keyword evidence="3" id="KW-1185">Reference proteome</keyword>
<gene>
    <name evidence="2" type="ORF">Pyn_13411</name>
</gene>
<feature type="compositionally biased region" description="Basic and acidic residues" evidence="1">
    <location>
        <begin position="10"/>
        <end position="50"/>
    </location>
</feature>
<dbReference type="EMBL" id="PJQY01000091">
    <property type="protein sequence ID" value="PQQ18913.1"/>
    <property type="molecule type" value="Genomic_DNA"/>
</dbReference>
<organism evidence="2 3">
    <name type="scientific">Prunus yedoensis var. nudiflora</name>
    <dbReference type="NCBI Taxonomy" id="2094558"/>
    <lineage>
        <taxon>Eukaryota</taxon>
        <taxon>Viridiplantae</taxon>
        <taxon>Streptophyta</taxon>
        <taxon>Embryophyta</taxon>
        <taxon>Tracheophyta</taxon>
        <taxon>Spermatophyta</taxon>
        <taxon>Magnoliopsida</taxon>
        <taxon>eudicotyledons</taxon>
        <taxon>Gunneridae</taxon>
        <taxon>Pentapetalae</taxon>
        <taxon>rosids</taxon>
        <taxon>fabids</taxon>
        <taxon>Rosales</taxon>
        <taxon>Rosaceae</taxon>
        <taxon>Amygdaloideae</taxon>
        <taxon>Amygdaleae</taxon>
        <taxon>Prunus</taxon>
    </lineage>
</organism>
<sequence length="67" mass="7541">MATGENSEAPIKENKVTHSEEEEKKPSKDIQDKGSEAKEVKNAAEIGEPKKNEAVFEEVILEEREEE</sequence>
<evidence type="ECO:0000256" key="1">
    <source>
        <dbReference type="SAM" id="MobiDB-lite"/>
    </source>
</evidence>
<name>A0A314ZKH8_PRUYE</name>
<evidence type="ECO:0000313" key="2">
    <source>
        <dbReference type="EMBL" id="PQQ18913.1"/>
    </source>
</evidence>
<evidence type="ECO:0000313" key="3">
    <source>
        <dbReference type="Proteomes" id="UP000250321"/>
    </source>
</evidence>
<comment type="caution">
    <text evidence="2">The sequence shown here is derived from an EMBL/GenBank/DDBJ whole genome shotgun (WGS) entry which is preliminary data.</text>
</comment>
<feature type="region of interest" description="Disordered" evidence="1">
    <location>
        <begin position="1"/>
        <end position="50"/>
    </location>
</feature>
<proteinExistence type="predicted"/>
<accession>A0A314ZKH8</accession>